<protein>
    <submittedName>
        <fullName evidence="3">Uncharacterized protein</fullName>
    </submittedName>
</protein>
<proteinExistence type="predicted"/>
<dbReference type="EMBL" id="JAWJWF010000001">
    <property type="protein sequence ID" value="KAK6640527.1"/>
    <property type="molecule type" value="Genomic_DNA"/>
</dbReference>
<evidence type="ECO:0000256" key="1">
    <source>
        <dbReference type="SAM" id="MobiDB-lite"/>
    </source>
</evidence>
<keyword evidence="2" id="KW-1133">Transmembrane helix</keyword>
<reference evidence="3 4" key="1">
    <citation type="submission" date="2023-09" db="EMBL/GenBank/DDBJ databases">
        <title>Genomes of two closely related lineages of the louse Polyplax serrata with different host specificities.</title>
        <authorList>
            <person name="Martinu J."/>
            <person name="Tarabai H."/>
            <person name="Stefka J."/>
            <person name="Hypsa V."/>
        </authorList>
    </citation>
    <scope>NUCLEOTIDE SEQUENCE [LARGE SCALE GENOMIC DNA]</scope>
    <source>
        <strain evidence="3">98ZLc_SE</strain>
    </source>
</reference>
<name>A0ABR1BEX1_POLSC</name>
<feature type="transmembrane region" description="Helical" evidence="2">
    <location>
        <begin position="22"/>
        <end position="42"/>
    </location>
</feature>
<evidence type="ECO:0000256" key="2">
    <source>
        <dbReference type="SAM" id="Phobius"/>
    </source>
</evidence>
<evidence type="ECO:0000313" key="4">
    <source>
        <dbReference type="Proteomes" id="UP001359485"/>
    </source>
</evidence>
<comment type="caution">
    <text evidence="3">The sequence shown here is derived from an EMBL/GenBank/DDBJ whole genome shotgun (WGS) entry which is preliminary data.</text>
</comment>
<gene>
    <name evidence="3" type="ORF">RUM44_012222</name>
</gene>
<sequence length="90" mass="9473">MIHPTGVSILGYLNVKQRTCNLSLAGASASAAAAAAVAVTVVDEERVKAKRKQTGMKDEDGGGLGVPQGEDRLYRTPEGRGLEALRKFSM</sequence>
<accession>A0ABR1BEX1</accession>
<evidence type="ECO:0000313" key="3">
    <source>
        <dbReference type="EMBL" id="KAK6640527.1"/>
    </source>
</evidence>
<dbReference type="Proteomes" id="UP001359485">
    <property type="component" value="Unassembled WGS sequence"/>
</dbReference>
<organism evidence="3 4">
    <name type="scientific">Polyplax serrata</name>
    <name type="common">Common mouse louse</name>
    <dbReference type="NCBI Taxonomy" id="468196"/>
    <lineage>
        <taxon>Eukaryota</taxon>
        <taxon>Metazoa</taxon>
        <taxon>Ecdysozoa</taxon>
        <taxon>Arthropoda</taxon>
        <taxon>Hexapoda</taxon>
        <taxon>Insecta</taxon>
        <taxon>Pterygota</taxon>
        <taxon>Neoptera</taxon>
        <taxon>Paraneoptera</taxon>
        <taxon>Psocodea</taxon>
        <taxon>Troctomorpha</taxon>
        <taxon>Phthiraptera</taxon>
        <taxon>Anoplura</taxon>
        <taxon>Polyplacidae</taxon>
        <taxon>Polyplax</taxon>
    </lineage>
</organism>
<feature type="region of interest" description="Disordered" evidence="1">
    <location>
        <begin position="49"/>
        <end position="77"/>
    </location>
</feature>
<keyword evidence="4" id="KW-1185">Reference proteome</keyword>
<keyword evidence="2" id="KW-0812">Transmembrane</keyword>
<keyword evidence="2" id="KW-0472">Membrane</keyword>